<gene>
    <name evidence="1" type="ORF">BS47DRAFT_1352794</name>
</gene>
<protein>
    <submittedName>
        <fullName evidence="1">Uncharacterized protein</fullName>
    </submittedName>
</protein>
<organism evidence="1 2">
    <name type="scientific">Hydnum rufescens UP504</name>
    <dbReference type="NCBI Taxonomy" id="1448309"/>
    <lineage>
        <taxon>Eukaryota</taxon>
        <taxon>Fungi</taxon>
        <taxon>Dikarya</taxon>
        <taxon>Basidiomycota</taxon>
        <taxon>Agaricomycotina</taxon>
        <taxon>Agaricomycetes</taxon>
        <taxon>Cantharellales</taxon>
        <taxon>Hydnaceae</taxon>
        <taxon>Hydnum</taxon>
    </lineage>
</organism>
<accession>A0A9P6AIA3</accession>
<sequence length="79" mass="8808">MYIIEGDPPEGYAHFASAPLFGTIEAYTKVLQAALRHDPRILAETTWKLAVKDALTEQGIKLEPQKVTSCPLALHKTFR</sequence>
<reference evidence="1" key="1">
    <citation type="journal article" date="2020" name="Nat. Commun.">
        <title>Large-scale genome sequencing of mycorrhizal fungi provides insights into the early evolution of symbiotic traits.</title>
        <authorList>
            <person name="Miyauchi S."/>
            <person name="Kiss E."/>
            <person name="Kuo A."/>
            <person name="Drula E."/>
            <person name="Kohler A."/>
            <person name="Sanchez-Garcia M."/>
            <person name="Morin E."/>
            <person name="Andreopoulos B."/>
            <person name="Barry K.W."/>
            <person name="Bonito G."/>
            <person name="Buee M."/>
            <person name="Carver A."/>
            <person name="Chen C."/>
            <person name="Cichocki N."/>
            <person name="Clum A."/>
            <person name="Culley D."/>
            <person name="Crous P.W."/>
            <person name="Fauchery L."/>
            <person name="Girlanda M."/>
            <person name="Hayes R.D."/>
            <person name="Keri Z."/>
            <person name="LaButti K."/>
            <person name="Lipzen A."/>
            <person name="Lombard V."/>
            <person name="Magnuson J."/>
            <person name="Maillard F."/>
            <person name="Murat C."/>
            <person name="Nolan M."/>
            <person name="Ohm R.A."/>
            <person name="Pangilinan J."/>
            <person name="Pereira M.F."/>
            <person name="Perotto S."/>
            <person name="Peter M."/>
            <person name="Pfister S."/>
            <person name="Riley R."/>
            <person name="Sitrit Y."/>
            <person name="Stielow J.B."/>
            <person name="Szollosi G."/>
            <person name="Zifcakova L."/>
            <person name="Stursova M."/>
            <person name="Spatafora J.W."/>
            <person name="Tedersoo L."/>
            <person name="Vaario L.M."/>
            <person name="Yamada A."/>
            <person name="Yan M."/>
            <person name="Wang P."/>
            <person name="Xu J."/>
            <person name="Bruns T."/>
            <person name="Baldrian P."/>
            <person name="Vilgalys R."/>
            <person name="Dunand C."/>
            <person name="Henrissat B."/>
            <person name="Grigoriev I.V."/>
            <person name="Hibbett D."/>
            <person name="Nagy L.G."/>
            <person name="Martin F.M."/>
        </authorList>
    </citation>
    <scope>NUCLEOTIDE SEQUENCE</scope>
    <source>
        <strain evidence="1">UP504</strain>
    </source>
</reference>
<proteinExistence type="predicted"/>
<comment type="caution">
    <text evidence="1">The sequence shown here is derived from an EMBL/GenBank/DDBJ whole genome shotgun (WGS) entry which is preliminary data.</text>
</comment>
<name>A0A9P6AIA3_9AGAM</name>
<dbReference type="OrthoDB" id="428260at2759"/>
<evidence type="ECO:0000313" key="1">
    <source>
        <dbReference type="EMBL" id="KAF9506382.1"/>
    </source>
</evidence>
<dbReference type="Gene3D" id="3.40.710.10">
    <property type="entry name" value="DD-peptidase/beta-lactamase superfamily"/>
    <property type="match status" value="1"/>
</dbReference>
<dbReference type="AlphaFoldDB" id="A0A9P6AIA3"/>
<dbReference type="EMBL" id="MU129112">
    <property type="protein sequence ID" value="KAF9506382.1"/>
    <property type="molecule type" value="Genomic_DNA"/>
</dbReference>
<dbReference type="Proteomes" id="UP000886523">
    <property type="component" value="Unassembled WGS sequence"/>
</dbReference>
<dbReference type="InterPro" id="IPR012338">
    <property type="entry name" value="Beta-lactam/transpept-like"/>
</dbReference>
<evidence type="ECO:0000313" key="2">
    <source>
        <dbReference type="Proteomes" id="UP000886523"/>
    </source>
</evidence>
<keyword evidence="2" id="KW-1185">Reference proteome</keyword>